<name>A0ABD3ZV95_BACIU</name>
<proteinExistence type="predicted"/>
<dbReference type="RefSeq" id="WP_041054497.1">
    <property type="nucleotide sequence ID" value="NZ_JSXS01000040.1"/>
</dbReference>
<comment type="caution">
    <text evidence="1">The sequence shown here is derived from an EMBL/GenBank/DDBJ whole genome shotgun (WGS) entry which is preliminary data.</text>
</comment>
<organism evidence="1 2">
    <name type="scientific">Bacillus subtilis subsp. subtilis</name>
    <dbReference type="NCBI Taxonomy" id="135461"/>
    <lineage>
        <taxon>Bacteria</taxon>
        <taxon>Bacillati</taxon>
        <taxon>Bacillota</taxon>
        <taxon>Bacilli</taxon>
        <taxon>Bacillales</taxon>
        <taxon>Bacillaceae</taxon>
        <taxon>Bacillus</taxon>
    </lineage>
</organism>
<protein>
    <submittedName>
        <fullName evidence="1">Uncharacterized protein</fullName>
    </submittedName>
</protein>
<gene>
    <name evidence="1" type="ORF">B4067_2304</name>
</gene>
<evidence type="ECO:0000313" key="2">
    <source>
        <dbReference type="Proteomes" id="UP000031970"/>
    </source>
</evidence>
<evidence type="ECO:0000313" key="1">
    <source>
        <dbReference type="EMBL" id="KIL32031.1"/>
    </source>
</evidence>
<dbReference type="AlphaFoldDB" id="A0ABD3ZV95"/>
<dbReference type="EMBL" id="JSXS01000040">
    <property type="protein sequence ID" value="KIL32031.1"/>
    <property type="molecule type" value="Genomic_DNA"/>
</dbReference>
<sequence>MTEISILKELMFWIKVKQKLKTANKDNKKLSMHISRLTILNEDTDFQKNINPTAFKMERNGNLTKM</sequence>
<accession>A0ABD3ZV95</accession>
<dbReference type="Proteomes" id="UP000031970">
    <property type="component" value="Unassembled WGS sequence"/>
</dbReference>
<reference evidence="1 2" key="1">
    <citation type="submission" date="2014-11" db="EMBL/GenBank/DDBJ databases">
        <title>Draft Genome Sequences of Nine Bacillus subtilis Strains that Form Spores with High Heat-Resistance.</title>
        <authorList>
            <person name="Krawcyk A.O."/>
            <person name="Berendsen E.M."/>
            <person name="de Jong A."/>
            <person name="Holsappel S."/>
            <person name="Eijlander R.T."/>
            <person name="Wells-Bennik M."/>
            <person name="Kuipers O.P."/>
        </authorList>
    </citation>
    <scope>NUCLEOTIDE SEQUENCE [LARGE SCALE GENOMIC DNA]</scope>
    <source>
        <strain evidence="1 2">B4067</strain>
    </source>
</reference>